<name>A0ABQ0TRT2_9BACL</name>
<keyword evidence="1" id="KW-1133">Transmembrane helix</keyword>
<dbReference type="RefSeq" id="WP_162839526.1">
    <property type="nucleotide sequence ID" value="NZ_BJON01000016.1"/>
</dbReference>
<protein>
    <submittedName>
        <fullName evidence="2">Uncharacterized protein</fullName>
    </submittedName>
</protein>
<evidence type="ECO:0000313" key="3">
    <source>
        <dbReference type="Proteomes" id="UP000319578"/>
    </source>
</evidence>
<comment type="caution">
    <text evidence="2">The sequence shown here is derived from an EMBL/GenBank/DDBJ whole genome shotgun (WGS) entry which is preliminary data.</text>
</comment>
<dbReference type="Proteomes" id="UP000319578">
    <property type="component" value="Unassembled WGS sequence"/>
</dbReference>
<gene>
    <name evidence="2" type="ORF">BRE01_42180</name>
</gene>
<keyword evidence="3" id="KW-1185">Reference proteome</keyword>
<proteinExistence type="predicted"/>
<keyword evidence="1" id="KW-0472">Membrane</keyword>
<feature type="transmembrane region" description="Helical" evidence="1">
    <location>
        <begin position="6"/>
        <end position="23"/>
    </location>
</feature>
<evidence type="ECO:0000313" key="2">
    <source>
        <dbReference type="EMBL" id="GED70516.1"/>
    </source>
</evidence>
<organism evidence="2 3">
    <name type="scientific">Brevibacillus reuszeri</name>
    <dbReference type="NCBI Taxonomy" id="54915"/>
    <lineage>
        <taxon>Bacteria</taxon>
        <taxon>Bacillati</taxon>
        <taxon>Bacillota</taxon>
        <taxon>Bacilli</taxon>
        <taxon>Bacillales</taxon>
        <taxon>Paenibacillaceae</taxon>
        <taxon>Brevibacillus</taxon>
    </lineage>
</organism>
<evidence type="ECO:0000256" key="1">
    <source>
        <dbReference type="SAM" id="Phobius"/>
    </source>
</evidence>
<accession>A0ABQ0TRT2</accession>
<sequence>MLYIIGFVVAVVAAGYFFSGMLSQRARDKHAIKNYTDDAYAQQYIQHNSHHQNLGPF</sequence>
<keyword evidence="1" id="KW-0812">Transmembrane</keyword>
<reference evidence="2 3" key="1">
    <citation type="submission" date="2019-06" db="EMBL/GenBank/DDBJ databases">
        <title>Whole genome shotgun sequence of Brevibacillus reuszeri NBRC 15719.</title>
        <authorList>
            <person name="Hosoyama A."/>
            <person name="Uohara A."/>
            <person name="Ohji S."/>
            <person name="Ichikawa N."/>
        </authorList>
    </citation>
    <scope>NUCLEOTIDE SEQUENCE [LARGE SCALE GENOMIC DNA]</scope>
    <source>
        <strain evidence="2 3">NBRC 15719</strain>
    </source>
</reference>
<dbReference type="EMBL" id="BJON01000016">
    <property type="protein sequence ID" value="GED70516.1"/>
    <property type="molecule type" value="Genomic_DNA"/>
</dbReference>